<comment type="caution">
    <text evidence="1">The sequence shown here is derived from an EMBL/GenBank/DDBJ whole genome shotgun (WGS) entry which is preliminary data.</text>
</comment>
<evidence type="ECO:0008006" key="4">
    <source>
        <dbReference type="Google" id="ProtNLM"/>
    </source>
</evidence>
<dbReference type="Proteomes" id="UP001628874">
    <property type="component" value="Unassembled WGS sequence"/>
</dbReference>
<accession>A0ABW8WJY0</accession>
<name>A0ABW8WJY0_9CYAN</name>
<keyword evidence="3" id="KW-1185">Reference proteome</keyword>
<dbReference type="EMBL" id="JBFQGM010000004">
    <property type="protein sequence ID" value="MFL9461273.1"/>
    <property type="molecule type" value="Genomic_DNA"/>
</dbReference>
<proteinExistence type="predicted"/>
<protein>
    <recommendedName>
        <fullName evidence="4">UbiC transcription regulator-associated domain-containing protein</fullName>
    </recommendedName>
</protein>
<organism evidence="1 3">
    <name type="scientific">Scytonema tolypothrichoides VB-61278_2</name>
    <dbReference type="NCBI Taxonomy" id="3232314"/>
    <lineage>
        <taxon>Bacteria</taxon>
        <taxon>Bacillati</taxon>
        <taxon>Cyanobacteriota</taxon>
        <taxon>Cyanophyceae</taxon>
        <taxon>Nostocales</taxon>
        <taxon>Scytonemataceae</taxon>
        <taxon>Scytonema</taxon>
    </lineage>
</organism>
<evidence type="ECO:0000313" key="2">
    <source>
        <dbReference type="EMBL" id="MFL9461358.1"/>
    </source>
</evidence>
<gene>
    <name evidence="1" type="ORF">AB0759_11610</name>
    <name evidence="2" type="ORF">AB0759_12035</name>
</gene>
<evidence type="ECO:0000313" key="3">
    <source>
        <dbReference type="Proteomes" id="UP001628874"/>
    </source>
</evidence>
<evidence type="ECO:0000313" key="1">
    <source>
        <dbReference type="EMBL" id="MFL9461273.1"/>
    </source>
</evidence>
<sequence>MFNSSMILRNFLIPLEKYTIIQDFVYFCSGIWLMNKIRVIPVGIPENVLESDPVLKSVQSKIMRLPRTPIVGEFLVWRNQNFRITKVTHYSENYSYSAEIEMQWCER</sequence>
<dbReference type="RefSeq" id="WP_408019799.1">
    <property type="nucleotide sequence ID" value="NZ_JBFQGM010000004.1"/>
</dbReference>
<reference evidence="1 3" key="1">
    <citation type="submission" date="2024-07" db="EMBL/GenBank/DDBJ databases">
        <authorList>
            <person name="Tripathy S."/>
        </authorList>
    </citation>
    <scope>NUCLEOTIDE SEQUENCE [LARGE SCALE GENOMIC DNA]</scope>
    <source>
        <strain evidence="1 3">VB-61278_2</strain>
    </source>
</reference>
<dbReference type="EMBL" id="JBFQGM010000004">
    <property type="protein sequence ID" value="MFL9461358.1"/>
    <property type="molecule type" value="Genomic_DNA"/>
</dbReference>